<gene>
    <name evidence="5" type="ORF">B9Q17_11310</name>
</gene>
<keyword evidence="1" id="KW-0285">Flavoprotein</keyword>
<dbReference type="SUPFAM" id="SSF55785">
    <property type="entry name" value="PYP-like sensor domain (PAS domain)"/>
    <property type="match status" value="1"/>
</dbReference>
<dbReference type="Gene3D" id="3.30.450.20">
    <property type="entry name" value="PAS domain"/>
    <property type="match status" value="1"/>
</dbReference>
<reference evidence="5 6" key="1">
    <citation type="submission" date="2017-06" db="EMBL/GenBank/DDBJ databases">
        <title>Draft genome sequence of the halophilic bacterium Marinobacter vinifirmus FB1.</title>
        <authorList>
            <person name="Stepanov V.G."/>
            <person name="Roberts D.J."/>
            <person name="Fox G.E."/>
        </authorList>
    </citation>
    <scope>NUCLEOTIDE SEQUENCE [LARGE SCALE GENOMIC DNA]</scope>
    <source>
        <strain evidence="5 6">FB1</strain>
    </source>
</reference>
<evidence type="ECO:0000313" key="5">
    <source>
        <dbReference type="EMBL" id="OZC36316.1"/>
    </source>
</evidence>
<dbReference type="EMBL" id="NEFY01000005">
    <property type="protein sequence ID" value="OZC36316.1"/>
    <property type="molecule type" value="Genomic_DNA"/>
</dbReference>
<keyword evidence="6" id="KW-1185">Reference proteome</keyword>
<dbReference type="NCBIfam" id="TIGR00229">
    <property type="entry name" value="sensory_box"/>
    <property type="match status" value="1"/>
</dbReference>
<name>A0A7Z1DUP0_9GAMM</name>
<dbReference type="PROSITE" id="PS50112">
    <property type="entry name" value="PAS"/>
    <property type="match status" value="1"/>
</dbReference>
<dbReference type="SMART" id="SM00091">
    <property type="entry name" value="PAS"/>
    <property type="match status" value="1"/>
</dbReference>
<dbReference type="InterPro" id="IPR035965">
    <property type="entry name" value="PAS-like_dom_sf"/>
</dbReference>
<proteinExistence type="predicted"/>
<evidence type="ECO:0000259" key="4">
    <source>
        <dbReference type="PROSITE" id="PS50112"/>
    </source>
</evidence>
<dbReference type="Proteomes" id="UP000216984">
    <property type="component" value="Unassembled WGS sequence"/>
</dbReference>
<dbReference type="InterPro" id="IPR000014">
    <property type="entry name" value="PAS"/>
</dbReference>
<comment type="caution">
    <text evidence="5">The sequence shown here is derived from an EMBL/GenBank/DDBJ whole genome shotgun (WGS) entry which is preliminary data.</text>
</comment>
<dbReference type="PANTHER" id="PTHR47429">
    <property type="entry name" value="PROTEIN TWIN LOV 1"/>
    <property type="match status" value="1"/>
</dbReference>
<feature type="domain" description="PAS" evidence="4">
    <location>
        <begin position="1"/>
        <end position="45"/>
    </location>
</feature>
<accession>A0A7Z1DUP0</accession>
<protein>
    <recommendedName>
        <fullName evidence="4">PAS domain-containing protein</fullName>
    </recommendedName>
</protein>
<evidence type="ECO:0000256" key="2">
    <source>
        <dbReference type="ARBA" id="ARBA00022643"/>
    </source>
</evidence>
<evidence type="ECO:0000256" key="1">
    <source>
        <dbReference type="ARBA" id="ARBA00022630"/>
    </source>
</evidence>
<dbReference type="AlphaFoldDB" id="A0A7Z1DUP0"/>
<sequence length="109" mass="12153">MLLRAATELSFSSILVTDAQHRILYANPAFCATTGYSPDELEGQNPRILQGPLTDKSVIEKLRYDRDTTGHFTGSTFNYRKGDRRLSCGAPESRSVNTMAATPCRFCHH</sequence>
<keyword evidence="3" id="KW-0157">Chromophore</keyword>
<organism evidence="5 6">
    <name type="scientific">Marinobacter vinifirmus</name>
    <dbReference type="NCBI Taxonomy" id="355591"/>
    <lineage>
        <taxon>Bacteria</taxon>
        <taxon>Pseudomonadati</taxon>
        <taxon>Pseudomonadota</taxon>
        <taxon>Gammaproteobacteria</taxon>
        <taxon>Pseudomonadales</taxon>
        <taxon>Marinobacteraceae</taxon>
        <taxon>Marinobacter</taxon>
    </lineage>
</organism>
<evidence type="ECO:0000313" key="6">
    <source>
        <dbReference type="Proteomes" id="UP000216984"/>
    </source>
</evidence>
<dbReference type="Pfam" id="PF13426">
    <property type="entry name" value="PAS_9"/>
    <property type="match status" value="1"/>
</dbReference>
<dbReference type="CDD" id="cd00130">
    <property type="entry name" value="PAS"/>
    <property type="match status" value="1"/>
</dbReference>
<dbReference type="PANTHER" id="PTHR47429:SF2">
    <property type="entry name" value="PROTEIN TWIN LOV 1"/>
    <property type="match status" value="1"/>
</dbReference>
<keyword evidence="2" id="KW-0288">FMN</keyword>
<evidence type="ECO:0000256" key="3">
    <source>
        <dbReference type="ARBA" id="ARBA00022991"/>
    </source>
</evidence>